<dbReference type="InterPro" id="IPR027417">
    <property type="entry name" value="P-loop_NTPase"/>
</dbReference>
<dbReference type="GO" id="GO:0009360">
    <property type="term" value="C:DNA polymerase III complex"/>
    <property type="evidence" value="ECO:0007669"/>
    <property type="project" value="TreeGrafter"/>
</dbReference>
<dbReference type="CDD" id="cd00009">
    <property type="entry name" value="AAA"/>
    <property type="match status" value="1"/>
</dbReference>
<dbReference type="EC" id="2.7.7.7" evidence="1"/>
<dbReference type="Pfam" id="PF13177">
    <property type="entry name" value="DNA_pol3_delta2"/>
    <property type="match status" value="1"/>
</dbReference>
<dbReference type="GO" id="GO:0006261">
    <property type="term" value="P:DNA-templated DNA replication"/>
    <property type="evidence" value="ECO:0007669"/>
    <property type="project" value="TreeGrafter"/>
</dbReference>
<sequence>MLIPGWLTPRFEKLISRLTAGRLHHGLLLTGPAGIGKQVLANALSNTILCKQRRPQGACGQCQACKLFAAGTHPDMAELTSEKQLGVDAIRQGISRLNATAQLNGNKVLVIPRAEKMTEPAANALLKTLEEPTNNTFILLLTARPQQLLPTIISRCEKHIFPAPASAEALQWLQEQGINDASPALLHAYGGAPFALLESLQQEKGLEYRAFSEGIEALLAGNKDAVTLSSEWQEHAERIVGWLQQYAHSQCVQYPEKASMDLFEACTRARKTLQNPGVNKAMILSCLLAEIKQAR</sequence>
<dbReference type="SUPFAM" id="SSF52540">
    <property type="entry name" value="P-loop containing nucleoside triphosphate hydrolases"/>
    <property type="match status" value="1"/>
</dbReference>
<dbReference type="PANTHER" id="PTHR11669">
    <property type="entry name" value="REPLICATION FACTOR C / DNA POLYMERASE III GAMMA-TAU SUBUNIT"/>
    <property type="match status" value="1"/>
</dbReference>
<evidence type="ECO:0000256" key="1">
    <source>
        <dbReference type="ARBA" id="ARBA00012417"/>
    </source>
</evidence>
<keyword evidence="5" id="KW-1185">Reference proteome</keyword>
<dbReference type="PANTHER" id="PTHR11669:SF8">
    <property type="entry name" value="DNA POLYMERASE III SUBUNIT DELTA"/>
    <property type="match status" value="1"/>
</dbReference>
<comment type="catalytic activity">
    <reaction evidence="3">
        <text>DNA(n) + a 2'-deoxyribonucleoside 5'-triphosphate = DNA(n+1) + diphosphate</text>
        <dbReference type="Rhea" id="RHEA:22508"/>
        <dbReference type="Rhea" id="RHEA-COMP:17339"/>
        <dbReference type="Rhea" id="RHEA-COMP:17340"/>
        <dbReference type="ChEBI" id="CHEBI:33019"/>
        <dbReference type="ChEBI" id="CHEBI:61560"/>
        <dbReference type="ChEBI" id="CHEBI:173112"/>
        <dbReference type="EC" id="2.7.7.7"/>
    </reaction>
</comment>
<evidence type="ECO:0000313" key="5">
    <source>
        <dbReference type="Proteomes" id="UP000595095"/>
    </source>
</evidence>
<evidence type="ECO:0000313" key="4">
    <source>
        <dbReference type="EMBL" id="QPG04458.1"/>
    </source>
</evidence>
<dbReference type="Gene3D" id="3.40.50.300">
    <property type="entry name" value="P-loop containing nucleotide triphosphate hydrolases"/>
    <property type="match status" value="1"/>
</dbReference>
<name>A0A7S9DVE4_9ALTE</name>
<proteinExistence type="predicted"/>
<dbReference type="KEGG" id="smaa:IT774_09335"/>
<gene>
    <name evidence="4" type="primary">holB</name>
    <name evidence="4" type="ORF">IT774_09335</name>
</gene>
<dbReference type="InterPro" id="IPR004622">
    <property type="entry name" value="DNA_pol_HolB"/>
</dbReference>
<accession>A0A7S9DVE4</accession>
<keyword evidence="4" id="KW-0548">Nucleotidyltransferase</keyword>
<dbReference type="GO" id="GO:0008408">
    <property type="term" value="F:3'-5' exonuclease activity"/>
    <property type="evidence" value="ECO:0007669"/>
    <property type="project" value="InterPro"/>
</dbReference>
<evidence type="ECO:0000256" key="3">
    <source>
        <dbReference type="ARBA" id="ARBA00049244"/>
    </source>
</evidence>
<evidence type="ECO:0000256" key="2">
    <source>
        <dbReference type="ARBA" id="ARBA00022932"/>
    </source>
</evidence>
<dbReference type="Proteomes" id="UP000595095">
    <property type="component" value="Chromosome"/>
</dbReference>
<reference evidence="4 5" key="1">
    <citation type="submission" date="2020-11" db="EMBL/GenBank/DDBJ databases">
        <title>Complete genome sequence for Salinimonas sp. strain G2-b.</title>
        <authorList>
            <person name="Park S.-J."/>
        </authorList>
    </citation>
    <scope>NUCLEOTIDE SEQUENCE [LARGE SCALE GENOMIC DNA]</scope>
    <source>
        <strain evidence="4 5">G2-b</strain>
    </source>
</reference>
<protein>
    <recommendedName>
        <fullName evidence="1">DNA-directed DNA polymerase</fullName>
        <ecNumber evidence="1">2.7.7.7</ecNumber>
    </recommendedName>
</protein>
<dbReference type="GO" id="GO:0003887">
    <property type="term" value="F:DNA-directed DNA polymerase activity"/>
    <property type="evidence" value="ECO:0007669"/>
    <property type="project" value="UniProtKB-KW"/>
</dbReference>
<dbReference type="RefSeq" id="WP_195809554.1">
    <property type="nucleotide sequence ID" value="NZ_CP064795.1"/>
</dbReference>
<dbReference type="NCBIfam" id="TIGR00678">
    <property type="entry name" value="holB"/>
    <property type="match status" value="1"/>
</dbReference>
<keyword evidence="4" id="KW-0808">Transferase</keyword>
<keyword evidence="2" id="KW-0239">DNA-directed DNA polymerase</keyword>
<dbReference type="AlphaFoldDB" id="A0A7S9DVE4"/>
<organism evidence="4 5">
    <name type="scientific">Salinimonas marina</name>
    <dbReference type="NCBI Taxonomy" id="2785918"/>
    <lineage>
        <taxon>Bacteria</taxon>
        <taxon>Pseudomonadati</taxon>
        <taxon>Pseudomonadota</taxon>
        <taxon>Gammaproteobacteria</taxon>
        <taxon>Alteromonadales</taxon>
        <taxon>Alteromonadaceae</taxon>
        <taxon>Alteromonas/Salinimonas group</taxon>
        <taxon>Salinimonas</taxon>
    </lineage>
</organism>
<dbReference type="InterPro" id="IPR050238">
    <property type="entry name" value="DNA_Rep/Repair_Clamp_Loader"/>
</dbReference>
<dbReference type="EMBL" id="CP064795">
    <property type="protein sequence ID" value="QPG04458.1"/>
    <property type="molecule type" value="Genomic_DNA"/>
</dbReference>